<accession>A0A345UVV5</accession>
<evidence type="ECO:0008006" key="3">
    <source>
        <dbReference type="Google" id="ProtNLM"/>
    </source>
</evidence>
<proteinExistence type="predicted"/>
<sequence>MAEGYRDNCLCEADRLGNDELYALVAGAVRHGRGEAQQLFATVTPLLIAFYEGQVQAGRIRREDTGNLVQQAFRALYQEQAAHDPSFPFRAWLIEIARSTLLDNLGHRGTDAVAKADALAGASARECHEPTQAT</sequence>
<evidence type="ECO:0000313" key="1">
    <source>
        <dbReference type="EMBL" id="AXJ04607.1"/>
    </source>
</evidence>
<evidence type="ECO:0000313" key="2">
    <source>
        <dbReference type="Proteomes" id="UP000254535"/>
    </source>
</evidence>
<gene>
    <name evidence="1" type="ORF">CFN16_10875</name>
</gene>
<dbReference type="SUPFAM" id="SSF88946">
    <property type="entry name" value="Sigma2 domain of RNA polymerase sigma factors"/>
    <property type="match status" value="1"/>
</dbReference>
<protein>
    <recommendedName>
        <fullName evidence="3">RNA polymerase sigma-70 region 2 domain-containing protein</fullName>
    </recommendedName>
</protein>
<dbReference type="GO" id="GO:0003700">
    <property type="term" value="F:DNA-binding transcription factor activity"/>
    <property type="evidence" value="ECO:0007669"/>
    <property type="project" value="InterPro"/>
</dbReference>
<dbReference type="Proteomes" id="UP000254535">
    <property type="component" value="Chromosome"/>
</dbReference>
<dbReference type="EMBL" id="CP022313">
    <property type="protein sequence ID" value="AXJ04607.1"/>
    <property type="molecule type" value="Genomic_DNA"/>
</dbReference>
<organism evidence="1 2">
    <name type="scientific">Pseudomonas fluorescens</name>
    <dbReference type="NCBI Taxonomy" id="294"/>
    <lineage>
        <taxon>Bacteria</taxon>
        <taxon>Pseudomonadati</taxon>
        <taxon>Pseudomonadota</taxon>
        <taxon>Gammaproteobacteria</taxon>
        <taxon>Pseudomonadales</taxon>
        <taxon>Pseudomonadaceae</taxon>
        <taxon>Pseudomonas</taxon>
    </lineage>
</organism>
<dbReference type="InterPro" id="IPR013325">
    <property type="entry name" value="RNA_pol_sigma_r2"/>
</dbReference>
<dbReference type="AlphaFoldDB" id="A0A345UVV5"/>
<dbReference type="Gene3D" id="1.10.1740.10">
    <property type="match status" value="1"/>
</dbReference>
<dbReference type="GO" id="GO:0006352">
    <property type="term" value="P:DNA-templated transcription initiation"/>
    <property type="evidence" value="ECO:0007669"/>
    <property type="project" value="InterPro"/>
</dbReference>
<name>A0A345UVV5_PSEFL</name>
<reference evidence="1 2" key="1">
    <citation type="submission" date="2017-07" db="EMBL/GenBank/DDBJ databases">
        <title>Genome sequence of Pseudomonas NEP1.</title>
        <authorList>
            <person name="Nascimento F.X."/>
        </authorList>
    </citation>
    <scope>NUCLEOTIDE SEQUENCE [LARGE SCALE GENOMIC DNA]</scope>
    <source>
        <strain evidence="1 2">NEP1</strain>
    </source>
</reference>
<dbReference type="RefSeq" id="WP_115077467.1">
    <property type="nucleotide sequence ID" value="NZ_CP022313.1"/>
</dbReference>